<comment type="caution">
    <text evidence="7">The sequence shown here is derived from an EMBL/GenBank/DDBJ whole genome shotgun (WGS) entry which is preliminary data.</text>
</comment>
<keyword evidence="1" id="KW-0808">Transferase</keyword>
<evidence type="ECO:0000256" key="3">
    <source>
        <dbReference type="ARBA" id="ARBA00023015"/>
    </source>
</evidence>
<keyword evidence="8" id="KW-1185">Reference proteome</keyword>
<dbReference type="EMBL" id="JACHLY010000001">
    <property type="protein sequence ID" value="MBB5997588.1"/>
    <property type="molecule type" value="Genomic_DNA"/>
</dbReference>
<name>A0A841E902_9ACTN</name>
<dbReference type="SMART" id="SM01012">
    <property type="entry name" value="ANTAR"/>
    <property type="match status" value="1"/>
</dbReference>
<dbReference type="Gene3D" id="3.30.450.40">
    <property type="match status" value="1"/>
</dbReference>
<dbReference type="Pfam" id="PF13185">
    <property type="entry name" value="GAF_2"/>
    <property type="match status" value="1"/>
</dbReference>
<dbReference type="AlphaFoldDB" id="A0A841E902"/>
<dbReference type="SMART" id="SM00065">
    <property type="entry name" value="GAF"/>
    <property type="match status" value="1"/>
</dbReference>
<dbReference type="InterPro" id="IPR005561">
    <property type="entry name" value="ANTAR"/>
</dbReference>
<dbReference type="Pfam" id="PF03861">
    <property type="entry name" value="ANTAR"/>
    <property type="match status" value="1"/>
</dbReference>
<dbReference type="InterPro" id="IPR036388">
    <property type="entry name" value="WH-like_DNA-bd_sf"/>
</dbReference>
<evidence type="ECO:0000256" key="4">
    <source>
        <dbReference type="ARBA" id="ARBA00023163"/>
    </source>
</evidence>
<evidence type="ECO:0000256" key="5">
    <source>
        <dbReference type="SAM" id="MobiDB-lite"/>
    </source>
</evidence>
<gene>
    <name evidence="7" type="ORF">HNR25_001339</name>
</gene>
<dbReference type="InterPro" id="IPR011006">
    <property type="entry name" value="CheY-like_superfamily"/>
</dbReference>
<evidence type="ECO:0000256" key="1">
    <source>
        <dbReference type="ARBA" id="ARBA00022679"/>
    </source>
</evidence>
<feature type="region of interest" description="Disordered" evidence="5">
    <location>
        <begin position="225"/>
        <end position="244"/>
    </location>
</feature>
<evidence type="ECO:0000259" key="6">
    <source>
        <dbReference type="PROSITE" id="PS50921"/>
    </source>
</evidence>
<keyword evidence="2" id="KW-0418">Kinase</keyword>
<feature type="domain" description="ANTAR" evidence="6">
    <location>
        <begin position="161"/>
        <end position="222"/>
    </location>
</feature>
<protein>
    <submittedName>
        <fullName evidence="7">Transcriptional regulator with GAF, ATPase, and Fis domain</fullName>
    </submittedName>
</protein>
<evidence type="ECO:0000313" key="7">
    <source>
        <dbReference type="EMBL" id="MBB5997588.1"/>
    </source>
</evidence>
<dbReference type="SUPFAM" id="SSF52172">
    <property type="entry name" value="CheY-like"/>
    <property type="match status" value="1"/>
</dbReference>
<dbReference type="RefSeq" id="WP_221457449.1">
    <property type="nucleotide sequence ID" value="NZ_BAABKT010000005.1"/>
</dbReference>
<keyword evidence="4" id="KW-0804">Transcription</keyword>
<keyword evidence="3" id="KW-0805">Transcription regulation</keyword>
<dbReference type="PIRSF" id="PIRSF036625">
    <property type="entry name" value="GAF_ANTAR"/>
    <property type="match status" value="1"/>
</dbReference>
<dbReference type="PROSITE" id="PS50921">
    <property type="entry name" value="ANTAR"/>
    <property type="match status" value="1"/>
</dbReference>
<dbReference type="Proteomes" id="UP000578077">
    <property type="component" value="Unassembled WGS sequence"/>
</dbReference>
<dbReference type="GO" id="GO:0016301">
    <property type="term" value="F:kinase activity"/>
    <property type="evidence" value="ECO:0007669"/>
    <property type="project" value="UniProtKB-KW"/>
</dbReference>
<dbReference type="InterPro" id="IPR029016">
    <property type="entry name" value="GAF-like_dom_sf"/>
</dbReference>
<proteinExistence type="predicted"/>
<organism evidence="7 8">
    <name type="scientific">Streptomonospora salina</name>
    <dbReference type="NCBI Taxonomy" id="104205"/>
    <lineage>
        <taxon>Bacteria</taxon>
        <taxon>Bacillati</taxon>
        <taxon>Actinomycetota</taxon>
        <taxon>Actinomycetes</taxon>
        <taxon>Streptosporangiales</taxon>
        <taxon>Nocardiopsidaceae</taxon>
        <taxon>Streptomonospora</taxon>
    </lineage>
</organism>
<dbReference type="Gene3D" id="1.10.10.10">
    <property type="entry name" value="Winged helix-like DNA-binding domain superfamily/Winged helix DNA-binding domain"/>
    <property type="match status" value="1"/>
</dbReference>
<reference evidence="7 8" key="1">
    <citation type="submission" date="2020-08" db="EMBL/GenBank/DDBJ databases">
        <title>Sequencing the genomes of 1000 actinobacteria strains.</title>
        <authorList>
            <person name="Klenk H.-P."/>
        </authorList>
    </citation>
    <scope>NUCLEOTIDE SEQUENCE [LARGE SCALE GENOMIC DNA]</scope>
    <source>
        <strain evidence="7 8">DSM 44593</strain>
    </source>
</reference>
<evidence type="ECO:0000256" key="2">
    <source>
        <dbReference type="ARBA" id="ARBA00022777"/>
    </source>
</evidence>
<accession>A0A841E902</accession>
<dbReference type="InterPro" id="IPR003018">
    <property type="entry name" value="GAF"/>
</dbReference>
<evidence type="ECO:0000313" key="8">
    <source>
        <dbReference type="Proteomes" id="UP000578077"/>
    </source>
</evidence>
<dbReference type="InterPro" id="IPR012074">
    <property type="entry name" value="GAF_ANTAR"/>
</dbReference>
<sequence>MNNDPENLSHTIERMARDLLDQGSVQTTVGGITELAVSEIEGTAHASISLVHKSGSITTQAATDPVTHEIDRIQYHVGQGPCLAAIWEHDIFTIDDMDTETRWPEFVEGARGLGVCSMLAFRLYTHRDTLGALNLYGTEPAAFTESSRETGQRLAAHAAVALAGAQKQEHLTTALGSRQYIGEATGILMERYKVSSDQAFAMLAHISQNLNVKLRDLAEDLVRTGALPEQQTDRPKTRRAKPGT</sequence>
<dbReference type="SUPFAM" id="SSF55781">
    <property type="entry name" value="GAF domain-like"/>
    <property type="match status" value="1"/>
</dbReference>
<dbReference type="GO" id="GO:0003723">
    <property type="term" value="F:RNA binding"/>
    <property type="evidence" value="ECO:0007669"/>
    <property type="project" value="InterPro"/>
</dbReference>